<sequence length="102" mass="11780">MGPGLRQLRIEKREDWTKIVEAVREQRNDNRISPLGALKDYSVCRRSVITPFTLELWSLYNDCGGTARVKTPAERYDLPALYVDAVRVIESELIEIKQSRSK</sequence>
<dbReference type="AlphaFoldDB" id="A0A6M3JT50"/>
<evidence type="ECO:0000313" key="1">
    <source>
        <dbReference type="EMBL" id="QJA73194.1"/>
    </source>
</evidence>
<organism evidence="1">
    <name type="scientific">viral metagenome</name>
    <dbReference type="NCBI Taxonomy" id="1070528"/>
    <lineage>
        <taxon>unclassified sequences</taxon>
        <taxon>metagenomes</taxon>
        <taxon>organismal metagenomes</taxon>
    </lineage>
</organism>
<gene>
    <name evidence="1" type="ORF">MM415A02434_0002</name>
</gene>
<protein>
    <submittedName>
        <fullName evidence="1">Uncharacterized protein</fullName>
    </submittedName>
</protein>
<accession>A0A6M3JT50</accession>
<dbReference type="EMBL" id="MT142009">
    <property type="protein sequence ID" value="QJA73194.1"/>
    <property type="molecule type" value="Genomic_DNA"/>
</dbReference>
<name>A0A6M3JT50_9ZZZZ</name>
<reference evidence="1" key="1">
    <citation type="submission" date="2020-03" db="EMBL/GenBank/DDBJ databases">
        <title>The deep terrestrial virosphere.</title>
        <authorList>
            <person name="Holmfeldt K."/>
            <person name="Nilsson E."/>
            <person name="Simone D."/>
            <person name="Lopez-Fernandez M."/>
            <person name="Wu X."/>
            <person name="de Brujin I."/>
            <person name="Lundin D."/>
            <person name="Andersson A."/>
            <person name="Bertilsson S."/>
            <person name="Dopson M."/>
        </authorList>
    </citation>
    <scope>NUCLEOTIDE SEQUENCE</scope>
    <source>
        <strain evidence="1">MM415A02434</strain>
    </source>
</reference>
<proteinExistence type="predicted"/>